<dbReference type="GO" id="GO:0016020">
    <property type="term" value="C:membrane"/>
    <property type="evidence" value="ECO:0007669"/>
    <property type="project" value="InterPro"/>
</dbReference>
<evidence type="ECO:0000256" key="9">
    <source>
        <dbReference type="ARBA" id="ARBA00049922"/>
    </source>
</evidence>
<dbReference type="EMBL" id="WKPI01000064">
    <property type="protein sequence ID" value="MSC35221.1"/>
    <property type="molecule type" value="Genomic_DNA"/>
</dbReference>
<dbReference type="EC" id="1.3.99.33" evidence="4"/>
<dbReference type="InterPro" id="IPR007329">
    <property type="entry name" value="FMN-bd"/>
</dbReference>
<feature type="signal peptide" evidence="10">
    <location>
        <begin position="1"/>
        <end position="26"/>
    </location>
</feature>
<accession>A0A6N7SBX4</accession>
<comment type="catalytic activity">
    <reaction evidence="9">
        <text>dihydrourocanate + A = urocanate + AH2</text>
        <dbReference type="Rhea" id="RHEA:36059"/>
        <dbReference type="ChEBI" id="CHEBI:13193"/>
        <dbReference type="ChEBI" id="CHEBI:17499"/>
        <dbReference type="ChEBI" id="CHEBI:27247"/>
        <dbReference type="ChEBI" id="CHEBI:72991"/>
        <dbReference type="EC" id="1.3.99.33"/>
    </reaction>
</comment>
<dbReference type="GO" id="GO:0033765">
    <property type="term" value="F:steroid dehydrogenase activity, acting on the CH-CH group of donors"/>
    <property type="evidence" value="ECO:0007669"/>
    <property type="project" value="UniProtKB-ARBA"/>
</dbReference>
<feature type="domain" description="FMN-binding" evidence="11">
    <location>
        <begin position="48"/>
        <end position="122"/>
    </location>
</feature>
<evidence type="ECO:0000313" key="13">
    <source>
        <dbReference type="EMBL" id="MSC35221.1"/>
    </source>
</evidence>
<sequence>MKKLVSFILVSLLAATCVTGCSSAPAPSAAPESNTAYKAGTYTSTQTGMGGPIEVKTTFSDAAIESIEVGDNNETLMVGTEAIRILSEKIVANQLLGVDTVSGATYSSLALINGVKDCAQQAGADIEVLQAVEEETYADQTHEAEILIVGGGLSGITAALSAAQNGAQVILLEQKEYLGGNSVLSTGDFLLGGTSLQAAQGIEDNAEDFYQWQIDDSEGKKDPNQCRMIADNGQTLIDWFESMGVHYNTAKIDKTDGSEVARGHAVSPNIATAVSTLIGAMEKAGVDIRYQTRIDTLLVDDNGHVNGVSGTDAAGNRVEYTGENIVLASGGWGDNNEMIVKYWGEDYDGLVYGGSKGMDGAMLNAALELGAGLIDMDDKHVDATLEVNKHITVTTNIVRNCGGILIRQSTGQRFCDEQASHSEVASKVMHELGDPYYYEIFDSHAVDYNESVAYKINSYENMGLMEEYDSIEAMAKALEVDEAVLKETIDKVNATVRGETEDEFGRERFFQELEAPYYVMKVANGVACTTGGLRVNDLLQVVKEDGTPVSDNLYAIGEIAGGYLVKYIGGSSLSHSAIGGMVLGKQLAAQ</sequence>
<dbReference type="SUPFAM" id="SSF51905">
    <property type="entry name" value="FAD/NAD(P)-binding domain"/>
    <property type="match status" value="1"/>
</dbReference>
<comment type="cofactor">
    <cofactor evidence="2">
        <name>FAD</name>
        <dbReference type="ChEBI" id="CHEBI:57692"/>
    </cofactor>
</comment>
<dbReference type="Pfam" id="PF00890">
    <property type="entry name" value="FAD_binding_2"/>
    <property type="match status" value="1"/>
</dbReference>
<evidence type="ECO:0000256" key="6">
    <source>
        <dbReference type="ARBA" id="ARBA00022630"/>
    </source>
</evidence>
<evidence type="ECO:0000256" key="4">
    <source>
        <dbReference type="ARBA" id="ARBA00013137"/>
    </source>
</evidence>
<evidence type="ECO:0000256" key="7">
    <source>
        <dbReference type="ARBA" id="ARBA00022827"/>
    </source>
</evidence>
<dbReference type="EMBL" id="WKPJ01000060">
    <property type="protein sequence ID" value="MSA91423.1"/>
    <property type="molecule type" value="Genomic_DNA"/>
</dbReference>
<evidence type="ECO:0000256" key="1">
    <source>
        <dbReference type="ARBA" id="ARBA00001917"/>
    </source>
</evidence>
<reference evidence="14 15" key="1">
    <citation type="journal article" date="2019" name="Nat. Med.">
        <title>A library of human gut bacterial isolates paired with longitudinal multiomics data enables mechanistic microbiome research.</title>
        <authorList>
            <person name="Poyet M."/>
            <person name="Groussin M."/>
            <person name="Gibbons S.M."/>
            <person name="Avila-Pacheco J."/>
            <person name="Jiang X."/>
            <person name="Kearney S.M."/>
            <person name="Perrotta A.R."/>
            <person name="Berdy B."/>
            <person name="Zhao S."/>
            <person name="Lieberman T.D."/>
            <person name="Swanson P.K."/>
            <person name="Smith M."/>
            <person name="Roesemann S."/>
            <person name="Alexander J.E."/>
            <person name="Rich S.A."/>
            <person name="Livny J."/>
            <person name="Vlamakis H."/>
            <person name="Clish C."/>
            <person name="Bullock K."/>
            <person name="Deik A."/>
            <person name="Scott J."/>
            <person name="Pierce K.A."/>
            <person name="Xavier R.J."/>
            <person name="Alm E.J."/>
        </authorList>
    </citation>
    <scope>NUCLEOTIDE SEQUENCE [LARGE SCALE GENOMIC DNA]</scope>
    <source>
        <strain evidence="12 14">BIOML-A4</strain>
        <strain evidence="13 15">BIOML-A5</strain>
    </source>
</reference>
<evidence type="ECO:0000256" key="8">
    <source>
        <dbReference type="ARBA" id="ARBA00023002"/>
    </source>
</evidence>
<dbReference type="InterPro" id="IPR003953">
    <property type="entry name" value="FAD-dep_OxRdtase_2_FAD-bd"/>
</dbReference>
<keyword evidence="6" id="KW-0285">Flavoprotein</keyword>
<name>A0A6N7SBX4_9FIRM</name>
<comment type="similarity">
    <text evidence="3">Belongs to the FAD-dependent oxidoreductase 2 family. FRD/SDH subfamily.</text>
</comment>
<evidence type="ECO:0000256" key="5">
    <source>
        <dbReference type="ARBA" id="ARBA00015872"/>
    </source>
</evidence>
<evidence type="ECO:0000313" key="14">
    <source>
        <dbReference type="Proteomes" id="UP000433575"/>
    </source>
</evidence>
<gene>
    <name evidence="13" type="ORF">GKD88_19095</name>
    <name evidence="12" type="ORF">GKE08_19085</name>
</gene>
<dbReference type="Gene3D" id="3.90.700.10">
    <property type="entry name" value="Succinate dehydrogenase/fumarate reductase flavoprotein, catalytic domain"/>
    <property type="match status" value="1"/>
</dbReference>
<keyword evidence="10" id="KW-0732">Signal</keyword>
<dbReference type="PRINTS" id="PR00411">
    <property type="entry name" value="PNDRDTASEI"/>
</dbReference>
<proteinExistence type="inferred from homology"/>
<dbReference type="InterPro" id="IPR027477">
    <property type="entry name" value="Succ_DH/fumarate_Rdtase_cat_sf"/>
</dbReference>
<dbReference type="PANTHER" id="PTHR43400:SF7">
    <property type="entry name" value="FAD-DEPENDENT OXIDOREDUCTASE 2 FAD BINDING DOMAIN-CONTAINING PROTEIN"/>
    <property type="match status" value="1"/>
</dbReference>
<evidence type="ECO:0000313" key="12">
    <source>
        <dbReference type="EMBL" id="MSA91423.1"/>
    </source>
</evidence>
<feature type="chain" id="PRO_5038559023" description="Urocanate reductase" evidence="10">
    <location>
        <begin position="27"/>
        <end position="590"/>
    </location>
</feature>
<dbReference type="Proteomes" id="UP000433575">
    <property type="component" value="Unassembled WGS sequence"/>
</dbReference>
<dbReference type="RefSeq" id="WP_154240681.1">
    <property type="nucleotide sequence ID" value="NZ_CALJPI010000307.1"/>
</dbReference>
<dbReference type="OrthoDB" id="9806724at2"/>
<evidence type="ECO:0000313" key="15">
    <source>
        <dbReference type="Proteomes" id="UP000480929"/>
    </source>
</evidence>
<dbReference type="Proteomes" id="UP000480929">
    <property type="component" value="Unassembled WGS sequence"/>
</dbReference>
<evidence type="ECO:0000256" key="10">
    <source>
        <dbReference type="SAM" id="SignalP"/>
    </source>
</evidence>
<keyword evidence="8" id="KW-0560">Oxidoreductase</keyword>
<dbReference type="Gene3D" id="3.90.1010.20">
    <property type="match status" value="1"/>
</dbReference>
<evidence type="ECO:0000259" key="11">
    <source>
        <dbReference type="SMART" id="SM00900"/>
    </source>
</evidence>
<dbReference type="InterPro" id="IPR050315">
    <property type="entry name" value="FAD-oxidoreductase_2"/>
</dbReference>
<dbReference type="SMART" id="SM00900">
    <property type="entry name" value="FMN_bind"/>
    <property type="match status" value="1"/>
</dbReference>
<comment type="cofactor">
    <cofactor evidence="1">
        <name>FMN</name>
        <dbReference type="ChEBI" id="CHEBI:58210"/>
    </cofactor>
</comment>
<keyword evidence="15" id="KW-1185">Reference proteome</keyword>
<dbReference type="Gene3D" id="3.50.50.60">
    <property type="entry name" value="FAD/NAD(P)-binding domain"/>
    <property type="match status" value="1"/>
</dbReference>
<dbReference type="Pfam" id="PF04205">
    <property type="entry name" value="FMN_bind"/>
    <property type="match status" value="1"/>
</dbReference>
<dbReference type="InterPro" id="IPR036188">
    <property type="entry name" value="FAD/NAD-bd_sf"/>
</dbReference>
<dbReference type="SUPFAM" id="SSF56425">
    <property type="entry name" value="Succinate dehydrogenase/fumarate reductase flavoprotein, catalytic domain"/>
    <property type="match status" value="1"/>
</dbReference>
<dbReference type="PANTHER" id="PTHR43400">
    <property type="entry name" value="FUMARATE REDUCTASE"/>
    <property type="match status" value="1"/>
</dbReference>
<comment type="caution">
    <text evidence="12">The sequence shown here is derived from an EMBL/GenBank/DDBJ whole genome shotgun (WGS) entry which is preliminary data.</text>
</comment>
<dbReference type="GO" id="GO:0010181">
    <property type="term" value="F:FMN binding"/>
    <property type="evidence" value="ECO:0007669"/>
    <property type="project" value="InterPro"/>
</dbReference>
<protein>
    <recommendedName>
        <fullName evidence="5">Urocanate reductase</fullName>
        <ecNumber evidence="4">1.3.99.33</ecNumber>
    </recommendedName>
</protein>
<evidence type="ECO:0000256" key="3">
    <source>
        <dbReference type="ARBA" id="ARBA00008040"/>
    </source>
</evidence>
<evidence type="ECO:0000256" key="2">
    <source>
        <dbReference type="ARBA" id="ARBA00001974"/>
    </source>
</evidence>
<organism evidence="12 14">
    <name type="scientific">Holdemania massiliensis</name>
    <dbReference type="NCBI Taxonomy" id="1468449"/>
    <lineage>
        <taxon>Bacteria</taxon>
        <taxon>Bacillati</taxon>
        <taxon>Bacillota</taxon>
        <taxon>Erysipelotrichia</taxon>
        <taxon>Erysipelotrichales</taxon>
        <taxon>Erysipelotrichaceae</taxon>
        <taxon>Holdemania</taxon>
    </lineage>
</organism>
<keyword evidence="7" id="KW-0274">FAD</keyword>
<dbReference type="AlphaFoldDB" id="A0A6N7SBX4"/>